<proteinExistence type="predicted"/>
<reference evidence="2 3" key="1">
    <citation type="submission" date="2022-03" db="EMBL/GenBank/DDBJ databases">
        <title>Metagenome-assembled genomes from swine fecal metagenomes.</title>
        <authorList>
            <person name="Holman D.B."/>
            <person name="Kommadath A."/>
        </authorList>
    </citation>
    <scope>NUCLEOTIDE SEQUENCE [LARGE SCALE GENOMIC DNA]</scope>
    <source>
        <strain evidence="2">SUG147</strain>
    </source>
</reference>
<name>A0AAE3FG17_9BACT</name>
<keyword evidence="1" id="KW-1133">Transmembrane helix</keyword>
<organism evidence="2 3">
    <name type="scientific">Candidatus Colimorpha enterica</name>
    <dbReference type="NCBI Taxonomy" id="3083063"/>
    <lineage>
        <taxon>Bacteria</taxon>
        <taxon>Pseudomonadati</taxon>
        <taxon>Bacteroidota</taxon>
        <taxon>Bacteroidia</taxon>
        <taxon>Bacteroidales</taxon>
        <taxon>Candidatus Colimorpha</taxon>
    </lineage>
</organism>
<evidence type="ECO:0000256" key="1">
    <source>
        <dbReference type="SAM" id="Phobius"/>
    </source>
</evidence>
<accession>A0AAE3FG17</accession>
<dbReference type="AlphaFoldDB" id="A0AAE3FG17"/>
<comment type="caution">
    <text evidence="2">The sequence shown here is derived from an EMBL/GenBank/DDBJ whole genome shotgun (WGS) entry which is preliminary data.</text>
</comment>
<gene>
    <name evidence="2" type="ORF">MR241_05550</name>
</gene>
<feature type="transmembrane region" description="Helical" evidence="1">
    <location>
        <begin position="15"/>
        <end position="35"/>
    </location>
</feature>
<evidence type="ECO:0000313" key="2">
    <source>
        <dbReference type="EMBL" id="MCI5755741.1"/>
    </source>
</evidence>
<keyword evidence="1" id="KW-0472">Membrane</keyword>
<evidence type="ECO:0000313" key="3">
    <source>
        <dbReference type="Proteomes" id="UP001139365"/>
    </source>
</evidence>
<dbReference type="EMBL" id="JALEMU010000087">
    <property type="protein sequence ID" value="MCI5755741.1"/>
    <property type="molecule type" value="Genomic_DNA"/>
</dbReference>
<keyword evidence="1" id="KW-0812">Transmembrane</keyword>
<sequence>MNNINAKKRSLKLGGYSVIVTAVVIAIVIVVNLAVRLLPTRYTKYSTSTVGLYDISETSRGILSKVKDKISIYVVSDPSYTDEVTREYVAKYAGLNSNISWSTVDPAVKPGFLNEYTSESLSSQQTHLVLVNKNNGRSRVIPYTDIYYQKYTQQELLYYQMYYGSVPDNPTYFNIEQQLTSAVDYLTAEKLPTVYYITGHGETALDSTVTGLIGAENIDLAELPLLTKGSVPDDADAVIINAATKDFTEDEIKALEAYTAKGGNVLMT</sequence>
<dbReference type="Proteomes" id="UP001139365">
    <property type="component" value="Unassembled WGS sequence"/>
</dbReference>
<protein>
    <submittedName>
        <fullName evidence="2">GldG family protein</fullName>
    </submittedName>
</protein>
<feature type="non-terminal residue" evidence="2">
    <location>
        <position position="268"/>
    </location>
</feature>